<dbReference type="SUPFAM" id="SSF52313">
    <property type="entry name" value="Ribosomal protein S2"/>
    <property type="match status" value="1"/>
</dbReference>
<dbReference type="Gene3D" id="3.40.50.10490">
    <property type="entry name" value="Glucose-6-phosphate isomerase like protein, domain 1"/>
    <property type="match status" value="1"/>
</dbReference>
<evidence type="ECO:0000313" key="1">
    <source>
        <dbReference type="EMBL" id="CAC50824.1"/>
    </source>
</evidence>
<dbReference type="RefSeq" id="NP_150383.1">
    <property type="nucleotide sequence ID" value="NC_003055.1"/>
</dbReference>
<dbReference type="AlphaFoldDB" id="Q94Z20"/>
<accession>Q94Z20</accession>
<dbReference type="InterPro" id="IPR023591">
    <property type="entry name" value="Ribosomal_uS2_flav_dom_sf"/>
</dbReference>
<reference evidence="1" key="1">
    <citation type="journal article" date="2001" name="J. Mol. Evol.">
        <title>The complete sequence of a brown algal mitochondrial genome, the ectocarpale Pylaiella littoralis (L.) Kjellm.</title>
        <authorList>
            <person name="Oudot M.P."/>
            <person name="Fontaine J.M."/>
            <person name="Rousvoal S."/>
            <person name="Kloareg B."/>
            <person name="Loiseaux-de Goer S."/>
        </authorList>
    </citation>
    <scope>NUCLEOTIDE SEQUENCE</scope>
</reference>
<protein>
    <submittedName>
        <fullName evidence="1">Ribosomal protein S2</fullName>
    </submittedName>
</protein>
<sequence length="203" mass="23055">MVNKKHERLLSFFIGSSGYLVPRPQNEYVKISKTMHCYLLGKRNNFYFYNLEKSLYGIRATLEVFKNIVAKEGKILLISNSLTLESRFALESNINYLKWKRGSLSKSQDVDLVFLSGVNRENLVEAHRKCLLLSGVGSSTMSKIAYPVNLNIESPLLSDWFLGALYTSYIQGQKMKKTRKTSLPVVRLLGQGKPKAVIQKNAI</sequence>
<dbReference type="GO" id="GO:0005840">
    <property type="term" value="C:ribosome"/>
    <property type="evidence" value="ECO:0007669"/>
    <property type="project" value="UniProtKB-KW"/>
</dbReference>
<name>Q94Z20_PYLLI</name>
<gene>
    <name evidence="1" type="primary">rps2</name>
</gene>
<proteinExistence type="predicted"/>
<keyword evidence="1" id="KW-0687">Ribonucleoprotein</keyword>
<dbReference type="GeneID" id="803754"/>
<keyword evidence="1" id="KW-0496">Mitochondrion</keyword>
<geneLocation type="mitochondrion" evidence="1"/>
<organism evidence="1">
    <name type="scientific">Pylaiella littoralis</name>
    <name type="common">Seaweed</name>
    <name type="synonym">Conferva littoralis</name>
    <dbReference type="NCBI Taxonomy" id="2885"/>
    <lineage>
        <taxon>Eukaryota</taxon>
        <taxon>Sar</taxon>
        <taxon>Stramenopiles</taxon>
        <taxon>Ochrophyta</taxon>
        <taxon>PX clade</taxon>
        <taxon>Phaeophyceae</taxon>
        <taxon>Ectocarpales</taxon>
        <taxon>Acinetosporaceae</taxon>
        <taxon>Pylaiella</taxon>
    </lineage>
</organism>
<dbReference type="EMBL" id="AJ277126">
    <property type="protein sequence ID" value="CAC50824.1"/>
    <property type="molecule type" value="Genomic_DNA"/>
</dbReference>
<keyword evidence="1" id="KW-0689">Ribosomal protein</keyword>